<name>A0A5S9MV24_9GAMM</name>
<evidence type="ECO:0000313" key="4">
    <source>
        <dbReference type="Proteomes" id="UP000441399"/>
    </source>
</evidence>
<sequence>MKKGYWKAASLALAVSLVPMAPEMAQAANKEAQAQYKKKQTKALRAPIFEKLMEAQELQEAGQFDDALKLLDRLKRRTGKRALKPHEMVQLYNFYAYAYLAKEDYPQAIKSFEKLLKEDELTLGLAVATKYTLAQLYFANDDIPAGIDMLNQWFEITDKPTPDAHILLAQGYLQTKNVDKALPELQKGFKLAKQMGKEPKENWYSLLQYAYAEKKQHKKQVDVLEILVNRWPKKNYWLALVGVYGELNDESLQLYALQSAYLQNMLDKESYIVTLAQMLSGDGQPYRAAKVMEKGFEDKLVEPTGKNLERTAEYWRRAQEVERAIPLLAEAAKLSEDGGAAMRLAGLYMNNYQYKDAVSALRLALQKGGLKRPLEARFMLGQAMFHSKNYGGARKEFNSVIADGNKQKDDAKSQRMSKMASQWKKHMQVEIKREQDIKKYLNS</sequence>
<gene>
    <name evidence="3" type="ORF">OPDIPICF_00247</name>
</gene>
<feature type="repeat" description="TPR" evidence="1">
    <location>
        <begin position="89"/>
        <end position="122"/>
    </location>
</feature>
<dbReference type="SUPFAM" id="SSF48452">
    <property type="entry name" value="TPR-like"/>
    <property type="match status" value="2"/>
</dbReference>
<dbReference type="AlphaFoldDB" id="A0A5S9MV24"/>
<evidence type="ECO:0000256" key="1">
    <source>
        <dbReference type="PROSITE-ProRule" id="PRU00339"/>
    </source>
</evidence>
<feature type="signal peptide" evidence="2">
    <location>
        <begin position="1"/>
        <end position="27"/>
    </location>
</feature>
<dbReference type="Pfam" id="PF13432">
    <property type="entry name" value="TPR_16"/>
    <property type="match status" value="2"/>
</dbReference>
<evidence type="ECO:0008006" key="5">
    <source>
        <dbReference type="Google" id="ProtNLM"/>
    </source>
</evidence>
<dbReference type="SMART" id="SM00028">
    <property type="entry name" value="TPR"/>
    <property type="match status" value="2"/>
</dbReference>
<keyword evidence="2" id="KW-0732">Signal</keyword>
<dbReference type="Gene3D" id="1.25.40.10">
    <property type="entry name" value="Tetratricopeptide repeat domain"/>
    <property type="match status" value="3"/>
</dbReference>
<dbReference type="InterPro" id="IPR011990">
    <property type="entry name" value="TPR-like_helical_dom_sf"/>
</dbReference>
<proteinExistence type="predicted"/>
<protein>
    <recommendedName>
        <fullName evidence="5">Beta-barrel assembly-enhancing protease</fullName>
    </recommendedName>
</protein>
<keyword evidence="1" id="KW-0802">TPR repeat</keyword>
<evidence type="ECO:0000256" key="2">
    <source>
        <dbReference type="SAM" id="SignalP"/>
    </source>
</evidence>
<organism evidence="3 4">
    <name type="scientific">BD1-7 clade bacterium</name>
    <dbReference type="NCBI Taxonomy" id="2029982"/>
    <lineage>
        <taxon>Bacteria</taxon>
        <taxon>Pseudomonadati</taxon>
        <taxon>Pseudomonadota</taxon>
        <taxon>Gammaproteobacteria</taxon>
        <taxon>Cellvibrionales</taxon>
        <taxon>Spongiibacteraceae</taxon>
        <taxon>BD1-7 clade</taxon>
    </lineage>
</organism>
<dbReference type="PROSITE" id="PS50005">
    <property type="entry name" value="TPR"/>
    <property type="match status" value="1"/>
</dbReference>
<dbReference type="EMBL" id="CACSIO010000001">
    <property type="protein sequence ID" value="CAA0080876.1"/>
    <property type="molecule type" value="Genomic_DNA"/>
</dbReference>
<accession>A0A5S9MV24</accession>
<dbReference type="Proteomes" id="UP000441399">
    <property type="component" value="Unassembled WGS sequence"/>
</dbReference>
<dbReference type="OrthoDB" id="5574348at2"/>
<dbReference type="InterPro" id="IPR019734">
    <property type="entry name" value="TPR_rpt"/>
</dbReference>
<feature type="chain" id="PRO_5024829536" description="Beta-barrel assembly-enhancing protease" evidence="2">
    <location>
        <begin position="28"/>
        <end position="443"/>
    </location>
</feature>
<keyword evidence="4" id="KW-1185">Reference proteome</keyword>
<evidence type="ECO:0000313" key="3">
    <source>
        <dbReference type="EMBL" id="CAA0080876.1"/>
    </source>
</evidence>
<reference evidence="3 4" key="1">
    <citation type="submission" date="2019-11" db="EMBL/GenBank/DDBJ databases">
        <authorList>
            <person name="Holert J."/>
        </authorList>
    </citation>
    <scope>NUCLEOTIDE SEQUENCE [LARGE SCALE GENOMIC DNA]</scope>
    <source>
        <strain evidence="3">SB11_3</strain>
    </source>
</reference>